<reference evidence="2 3" key="1">
    <citation type="submission" date="2016-10" db="EMBL/GenBank/DDBJ databases">
        <authorList>
            <person name="de Groot N.N."/>
        </authorList>
    </citation>
    <scope>NUCLEOTIDE SEQUENCE [LARGE SCALE GENOMIC DNA]</scope>
    <source>
        <strain evidence="2 3">CGMCC 1.3442</strain>
    </source>
</reference>
<proteinExistence type="predicted"/>
<evidence type="ECO:0000256" key="1">
    <source>
        <dbReference type="SAM" id="Phobius"/>
    </source>
</evidence>
<protein>
    <submittedName>
        <fullName evidence="2">Uncharacterized protein</fullName>
    </submittedName>
</protein>
<feature type="transmembrane region" description="Helical" evidence="1">
    <location>
        <begin position="12"/>
        <end position="29"/>
    </location>
</feature>
<keyword evidence="1" id="KW-0472">Membrane</keyword>
<organism evidence="2 3">
    <name type="scientific">Tenuibacillus multivorans</name>
    <dbReference type="NCBI Taxonomy" id="237069"/>
    <lineage>
        <taxon>Bacteria</taxon>
        <taxon>Bacillati</taxon>
        <taxon>Bacillota</taxon>
        <taxon>Bacilli</taxon>
        <taxon>Bacillales</taxon>
        <taxon>Bacillaceae</taxon>
        <taxon>Tenuibacillus</taxon>
    </lineage>
</organism>
<keyword evidence="1" id="KW-1133">Transmembrane helix</keyword>
<sequence length="172" mass="19897">MKREIRLSEKLLLSGLSFILLFMIVQDWVSLGPLNDIQAISEEQTVGELVTVTLIGVSQILLIMGFVIFFMGKRYPIWVKLWLVIHQSSIFVGALFAWWIPYLTGYGAEGRVERYERMFGDTHSFLPEMNGLVPNTLHTIFHVTLLFCILMTVYIFITEKRNRKHIEVSQVS</sequence>
<accession>A0A1G9WED2</accession>
<evidence type="ECO:0000313" key="3">
    <source>
        <dbReference type="Proteomes" id="UP000199334"/>
    </source>
</evidence>
<dbReference type="RefSeq" id="WP_093855226.1">
    <property type="nucleotide sequence ID" value="NZ_BJVZ01000003.1"/>
</dbReference>
<feature type="transmembrane region" description="Helical" evidence="1">
    <location>
        <begin position="139"/>
        <end position="157"/>
    </location>
</feature>
<dbReference type="EMBL" id="FNIG01000001">
    <property type="protein sequence ID" value="SDM82859.1"/>
    <property type="molecule type" value="Genomic_DNA"/>
</dbReference>
<dbReference type="STRING" id="237069.SAMN05216498_0713"/>
<dbReference type="AlphaFoldDB" id="A0A1G9WED2"/>
<feature type="transmembrane region" description="Helical" evidence="1">
    <location>
        <begin position="49"/>
        <end position="69"/>
    </location>
</feature>
<keyword evidence="3" id="KW-1185">Reference proteome</keyword>
<name>A0A1G9WED2_9BACI</name>
<keyword evidence="1" id="KW-0812">Transmembrane</keyword>
<feature type="transmembrane region" description="Helical" evidence="1">
    <location>
        <begin position="81"/>
        <end position="100"/>
    </location>
</feature>
<dbReference type="OrthoDB" id="2876726at2"/>
<gene>
    <name evidence="2" type="ORF">SAMN05216498_0713</name>
</gene>
<dbReference type="Proteomes" id="UP000199334">
    <property type="component" value="Unassembled WGS sequence"/>
</dbReference>
<evidence type="ECO:0000313" key="2">
    <source>
        <dbReference type="EMBL" id="SDM82859.1"/>
    </source>
</evidence>